<keyword evidence="8 10" id="KW-0067">ATP-binding</keyword>
<feature type="compositionally biased region" description="Basic and acidic residues" evidence="11">
    <location>
        <begin position="679"/>
        <end position="693"/>
    </location>
</feature>
<protein>
    <submittedName>
        <fullName evidence="14">Putative CAM kinase, CDPK family</fullName>
    </submittedName>
</protein>
<dbReference type="Gene3D" id="1.10.510.10">
    <property type="entry name" value="Transferase(Phosphotransferase) domain 1"/>
    <property type="match status" value="1"/>
</dbReference>
<feature type="compositionally biased region" description="Low complexity" evidence="11">
    <location>
        <begin position="260"/>
        <end position="280"/>
    </location>
</feature>
<evidence type="ECO:0000256" key="11">
    <source>
        <dbReference type="SAM" id="MobiDB-lite"/>
    </source>
</evidence>
<dbReference type="InterPro" id="IPR011992">
    <property type="entry name" value="EF-hand-dom_pair"/>
</dbReference>
<dbReference type="PROSITE" id="PS50222">
    <property type="entry name" value="EF_HAND_2"/>
    <property type="match status" value="3"/>
</dbReference>
<feature type="compositionally biased region" description="Basic and acidic residues" evidence="11">
    <location>
        <begin position="728"/>
        <end position="748"/>
    </location>
</feature>
<feature type="compositionally biased region" description="Basic and acidic residues" evidence="11">
    <location>
        <begin position="492"/>
        <end position="501"/>
    </location>
</feature>
<keyword evidence="6 14" id="KW-0418">Kinase</keyword>
<feature type="domain" description="EF-hand" evidence="13">
    <location>
        <begin position="1055"/>
        <end position="1090"/>
    </location>
</feature>
<dbReference type="Pfam" id="PF13499">
    <property type="entry name" value="EF-hand_7"/>
    <property type="match status" value="1"/>
</dbReference>
<evidence type="ECO:0000313" key="15">
    <source>
        <dbReference type="Proteomes" id="UP000007494"/>
    </source>
</evidence>
<comment type="cofactor">
    <cofactor evidence="1">
        <name>Mg(2+)</name>
        <dbReference type="ChEBI" id="CHEBI:18420"/>
    </cofactor>
</comment>
<evidence type="ECO:0000256" key="7">
    <source>
        <dbReference type="ARBA" id="ARBA00022837"/>
    </source>
</evidence>
<accession>F0V9Y6</accession>
<dbReference type="RefSeq" id="XP_003880781.1">
    <property type="nucleotide sequence ID" value="XM_003880732.1"/>
</dbReference>
<dbReference type="Pfam" id="PF00069">
    <property type="entry name" value="Pkinase"/>
    <property type="match status" value="2"/>
</dbReference>
<evidence type="ECO:0000256" key="4">
    <source>
        <dbReference type="ARBA" id="ARBA00022737"/>
    </source>
</evidence>
<dbReference type="SUPFAM" id="SSF47473">
    <property type="entry name" value="EF-hand"/>
    <property type="match status" value="1"/>
</dbReference>
<feature type="domain" description="Protein kinase" evidence="12">
    <location>
        <begin position="596"/>
        <end position="939"/>
    </location>
</feature>
<evidence type="ECO:0000259" key="12">
    <source>
        <dbReference type="PROSITE" id="PS50011"/>
    </source>
</evidence>
<dbReference type="InterPro" id="IPR017441">
    <property type="entry name" value="Protein_kinase_ATP_BS"/>
</dbReference>
<evidence type="ECO:0000256" key="5">
    <source>
        <dbReference type="ARBA" id="ARBA00022741"/>
    </source>
</evidence>
<evidence type="ECO:0000256" key="10">
    <source>
        <dbReference type="PROSITE-ProRule" id="PRU10141"/>
    </source>
</evidence>
<dbReference type="Gene3D" id="3.30.200.20">
    <property type="entry name" value="Phosphorylase Kinase, domain 1"/>
    <property type="match status" value="1"/>
</dbReference>
<feature type="region of interest" description="Disordered" evidence="11">
    <location>
        <begin position="1"/>
        <end position="395"/>
    </location>
</feature>
<dbReference type="Proteomes" id="UP000007494">
    <property type="component" value="Chromosome IV"/>
</dbReference>
<feature type="compositionally biased region" description="Basic and acidic residues" evidence="11">
    <location>
        <begin position="105"/>
        <end position="129"/>
    </location>
</feature>
<evidence type="ECO:0000256" key="1">
    <source>
        <dbReference type="ARBA" id="ARBA00001946"/>
    </source>
</evidence>
<dbReference type="OMA" id="CHQRHIC"/>
<evidence type="ECO:0000256" key="3">
    <source>
        <dbReference type="ARBA" id="ARBA00022679"/>
    </source>
</evidence>
<evidence type="ECO:0000256" key="9">
    <source>
        <dbReference type="ARBA" id="ARBA00024334"/>
    </source>
</evidence>
<feature type="domain" description="EF-hand" evidence="13">
    <location>
        <begin position="1093"/>
        <end position="1123"/>
    </location>
</feature>
<reference evidence="15" key="1">
    <citation type="journal article" date="2012" name="PLoS Pathog.">
        <title>Comparative genomics of the apicomplexan parasites Toxoplasma gondii and Neospora caninum: Coccidia differing in host range and transmission strategy.</title>
        <authorList>
            <person name="Reid A.J."/>
            <person name="Vermont S.J."/>
            <person name="Cotton J.A."/>
            <person name="Harris D."/>
            <person name="Hill-Cawthorne G.A."/>
            <person name="Konen-Waisman S."/>
            <person name="Latham S.M."/>
            <person name="Mourier T."/>
            <person name="Norton R."/>
            <person name="Quail M.A."/>
            <person name="Sanders M."/>
            <person name="Shanmugam D."/>
            <person name="Sohal A."/>
            <person name="Wasmuth J.D."/>
            <person name="Brunk B."/>
            <person name="Grigg M.E."/>
            <person name="Howard J.C."/>
            <person name="Parkinson J."/>
            <person name="Roos D.S."/>
            <person name="Trees A.J."/>
            <person name="Berriman M."/>
            <person name="Pain A."/>
            <person name="Wastling J.M."/>
        </authorList>
    </citation>
    <scope>NUCLEOTIDE SEQUENCE [LARGE SCALE GENOMIC DNA]</scope>
    <source>
        <strain evidence="15">Liverpool</strain>
    </source>
</reference>
<keyword evidence="5 10" id="KW-0547">Nucleotide-binding</keyword>
<dbReference type="Gene3D" id="1.10.238.10">
    <property type="entry name" value="EF-hand"/>
    <property type="match status" value="2"/>
</dbReference>
<dbReference type="GO" id="GO:0004674">
    <property type="term" value="F:protein serine/threonine kinase activity"/>
    <property type="evidence" value="ECO:0007669"/>
    <property type="project" value="UniProtKB-KW"/>
</dbReference>
<gene>
    <name evidence="14" type="ORF">NCLIV_012150</name>
</gene>
<dbReference type="FunFam" id="1.10.238.10:FF:000003">
    <property type="entry name" value="Calmodulin A"/>
    <property type="match status" value="1"/>
</dbReference>
<evidence type="ECO:0000313" key="14">
    <source>
        <dbReference type="EMBL" id="CBZ50748.1"/>
    </source>
</evidence>
<dbReference type="SMART" id="SM00220">
    <property type="entry name" value="S_TKc"/>
    <property type="match status" value="1"/>
</dbReference>
<dbReference type="GO" id="GO:0005524">
    <property type="term" value="F:ATP binding"/>
    <property type="evidence" value="ECO:0007669"/>
    <property type="project" value="UniProtKB-UniRule"/>
</dbReference>
<proteinExistence type="inferred from homology"/>
<dbReference type="SMART" id="SM00054">
    <property type="entry name" value="EFh"/>
    <property type="match status" value="4"/>
</dbReference>
<dbReference type="AlphaFoldDB" id="F0V9Y6"/>
<dbReference type="InterPro" id="IPR011009">
    <property type="entry name" value="Kinase-like_dom_sf"/>
</dbReference>
<feature type="domain" description="EF-hand" evidence="13">
    <location>
        <begin position="984"/>
        <end position="1019"/>
    </location>
</feature>
<dbReference type="InterPro" id="IPR050205">
    <property type="entry name" value="CDPK_Ser/Thr_kinases"/>
</dbReference>
<dbReference type="VEuPathDB" id="ToxoDB:NCLIV_012150"/>
<feature type="compositionally biased region" description="Basic and acidic residues" evidence="11">
    <location>
        <begin position="709"/>
        <end position="719"/>
    </location>
</feature>
<dbReference type="InterPro" id="IPR002048">
    <property type="entry name" value="EF_hand_dom"/>
</dbReference>
<feature type="compositionally biased region" description="Basic and acidic residues" evidence="11">
    <location>
        <begin position="450"/>
        <end position="463"/>
    </location>
</feature>
<dbReference type="PROSITE" id="PS50011">
    <property type="entry name" value="PROTEIN_KINASE_DOM"/>
    <property type="match status" value="1"/>
</dbReference>
<feature type="binding site" evidence="10">
    <location>
        <position position="625"/>
    </location>
    <ligand>
        <name>ATP</name>
        <dbReference type="ChEBI" id="CHEBI:30616"/>
    </ligand>
</feature>
<dbReference type="eggNOG" id="KOG0032">
    <property type="taxonomic scope" value="Eukaryota"/>
</dbReference>
<feature type="compositionally biased region" description="Polar residues" evidence="11">
    <location>
        <begin position="1"/>
        <end position="11"/>
    </location>
</feature>
<keyword evidence="3" id="KW-0808">Transferase</keyword>
<dbReference type="PANTHER" id="PTHR24349">
    <property type="entry name" value="SERINE/THREONINE-PROTEIN KINASE"/>
    <property type="match status" value="1"/>
</dbReference>
<evidence type="ECO:0000256" key="6">
    <source>
        <dbReference type="ARBA" id="ARBA00022777"/>
    </source>
</evidence>
<evidence type="ECO:0000259" key="13">
    <source>
        <dbReference type="PROSITE" id="PS50222"/>
    </source>
</evidence>
<dbReference type="InParanoid" id="F0V9Y6"/>
<dbReference type="PROSITE" id="PS00107">
    <property type="entry name" value="PROTEIN_KINASE_ATP"/>
    <property type="match status" value="1"/>
</dbReference>
<feature type="compositionally biased region" description="Low complexity" evidence="11">
    <location>
        <begin position="175"/>
        <end position="197"/>
    </location>
</feature>
<keyword evidence="4" id="KW-0677">Repeat</keyword>
<sequence>MGCTQSRSLLTAASRAPRSLSEAKKKSTKSPQLRPASSRESVPCPSREPSKSNGELKGVSARRGSLPPGSEDRPSVPSQALQASPPPCPRNEENEEPQAAPPLNQRDKPGKQRTDSDAHATDGAEHDGVSVKMEGEDEQEAQNVEKIVPESRISRSARAAVPSPCRAPSSPPPAGASAPGSEGPSRAATHASAFSAAPRWLAFSSPTRRKKLEKERVKGRLAARRRSGKNGAAPAFQSHPFRDHFRRRKGMRNKRSAAQLSAVDSPSAPPLASDASKSSPFSFAGQALKSPPVASRDAHHTRCPRCGRDLPAPDSPFSLLGAERGPDPLSPSGASPGEGERLPQPADQVSPDTPGRECGAAARSTHSTDPFSRPLSLAAGPALGNQPLSTKRHRPYFDRVRLNGASGAQASALRFGGETPVAFGGGTFTGGRTPPAGKMHAKGKQGRPLAHRDTSDPKTHETRGATTPVFNTVSTADVSPPRDGPRSPSHANGKESQERPCCKCGWPGPQASPVAASPRARARSSRRATESRGSAPAPNAGRHTQKGPEEDASGSDLSVPPEFVMAGPLSFFNSLTHTPLFTSRIKTKLKLEQVYDVSNHVLGTGISGAVRTAQHRQSGRQVAVKTLCLSSMAPKRTLMLYNEVAIYLQVDHPNICKLLEVFVDDGEDKANSEPLRSGQGEKGRGVDGEERGSGGETRPAALSAAHARGQNENDQRCEETPQVAAHEGLSRNEELDEKEERKERRESCVSRASLASEERGHKRIHLVMELCTGKELYDRLARKKRYSEKDAGRVTRQMLSAINYCHQRHICHRDLKLENWVFRDDSDDAPLKLSLPQVCRSPSFLRVFPQIDFGFSRIFHPGVRMTAMHGTVYYVAPEVMDGKYNEKCDLWSIGVIVYMLLSGSPPFTGHGDQEILIKIRRRNPDERPSAEEALKHPWLVAAEKEALADTEISVSVLKSMQRFAACSAIKRASLALIAMSMEAEQLDDLERLFRKIDIDNSGCIKMDRMVAVLVTFLDVPRDEALRIFRRIDQTGAEEINYSEFLAATLQTRIALNQQLIREAFERFDVDNSGHISLDNLRYVLGDSYDSLSVEEILRQCDRKQNGVIDFDEFMLALTGDEAGVLESSNSKELVAQGAALTAQLSRNMSELADAVLAKRFTDCSASADLRATGAERTCPPPNCSIGAAT</sequence>
<feature type="region of interest" description="Disordered" evidence="11">
    <location>
        <begin position="668"/>
        <end position="754"/>
    </location>
</feature>
<dbReference type="SUPFAM" id="SSF56112">
    <property type="entry name" value="Protein kinase-like (PK-like)"/>
    <property type="match status" value="1"/>
</dbReference>
<organism evidence="14 15">
    <name type="scientific">Neospora caninum (strain Liverpool)</name>
    <dbReference type="NCBI Taxonomy" id="572307"/>
    <lineage>
        <taxon>Eukaryota</taxon>
        <taxon>Sar</taxon>
        <taxon>Alveolata</taxon>
        <taxon>Apicomplexa</taxon>
        <taxon>Conoidasida</taxon>
        <taxon>Coccidia</taxon>
        <taxon>Eucoccidiorida</taxon>
        <taxon>Eimeriorina</taxon>
        <taxon>Sarcocystidae</taxon>
        <taxon>Neospora</taxon>
    </lineage>
</organism>
<dbReference type="GO" id="GO:0005509">
    <property type="term" value="F:calcium ion binding"/>
    <property type="evidence" value="ECO:0007669"/>
    <property type="project" value="InterPro"/>
</dbReference>
<keyword evidence="7" id="KW-0106">Calcium</keyword>
<feature type="compositionally biased region" description="Basic residues" evidence="11">
    <location>
        <begin position="244"/>
        <end position="255"/>
    </location>
</feature>
<keyword evidence="15" id="KW-1185">Reference proteome</keyword>
<feature type="compositionally biased region" description="Polar residues" evidence="11">
    <location>
        <begin position="464"/>
        <end position="477"/>
    </location>
</feature>
<feature type="compositionally biased region" description="Low complexity" evidence="11">
    <location>
        <begin position="154"/>
        <end position="168"/>
    </location>
</feature>
<dbReference type="GeneID" id="13441777"/>
<feature type="compositionally biased region" description="Basic residues" evidence="11">
    <location>
        <begin position="219"/>
        <end position="228"/>
    </location>
</feature>
<evidence type="ECO:0000256" key="8">
    <source>
        <dbReference type="ARBA" id="ARBA00022840"/>
    </source>
</evidence>
<name>F0V9Y6_NEOCL</name>
<dbReference type="InterPro" id="IPR000719">
    <property type="entry name" value="Prot_kinase_dom"/>
</dbReference>
<feature type="region of interest" description="Disordered" evidence="11">
    <location>
        <begin position="425"/>
        <end position="559"/>
    </location>
</feature>
<dbReference type="EMBL" id="FR823384">
    <property type="protein sequence ID" value="CBZ50748.1"/>
    <property type="molecule type" value="Genomic_DNA"/>
</dbReference>
<evidence type="ECO:0000256" key="2">
    <source>
        <dbReference type="ARBA" id="ARBA00022527"/>
    </source>
</evidence>
<keyword evidence="2" id="KW-0723">Serine/threonine-protein kinase</keyword>
<comment type="similarity">
    <text evidence="9">Belongs to the protein kinase superfamily. Ser/Thr protein kinase family. CDPK subfamily.</text>
</comment>
<dbReference type="OrthoDB" id="329929at2759"/>